<keyword evidence="5 10" id="KW-1133">Transmembrane helix</keyword>
<evidence type="ECO:0000259" key="11">
    <source>
        <dbReference type="PROSITE" id="PS50990"/>
    </source>
</evidence>
<dbReference type="EMBL" id="JAYFUL010000036">
    <property type="protein sequence ID" value="MEA5259753.1"/>
    <property type="molecule type" value="Genomic_DNA"/>
</dbReference>
<feature type="transmembrane region" description="Helical" evidence="10">
    <location>
        <begin position="233"/>
        <end position="254"/>
    </location>
</feature>
<keyword evidence="9" id="KW-0676">Redox-active center</keyword>
<dbReference type="SUPFAM" id="SSF52833">
    <property type="entry name" value="Thioredoxin-like"/>
    <property type="match status" value="1"/>
</dbReference>
<feature type="transmembrane region" description="Helical" evidence="10">
    <location>
        <begin position="146"/>
        <end position="164"/>
    </location>
</feature>
<dbReference type="CDD" id="cd12921">
    <property type="entry name" value="VKOR_4"/>
    <property type="match status" value="1"/>
</dbReference>
<evidence type="ECO:0000256" key="6">
    <source>
        <dbReference type="ARBA" id="ARBA00023002"/>
    </source>
</evidence>
<feature type="transmembrane region" description="Helical" evidence="10">
    <location>
        <begin position="176"/>
        <end position="198"/>
    </location>
</feature>
<accession>A0ABU5QRQ7</accession>
<dbReference type="Proteomes" id="UP001304671">
    <property type="component" value="Unassembled WGS sequence"/>
</dbReference>
<feature type="transmembrane region" description="Helical" evidence="10">
    <location>
        <begin position="291"/>
        <end position="312"/>
    </location>
</feature>
<evidence type="ECO:0000256" key="2">
    <source>
        <dbReference type="ARBA" id="ARBA00006214"/>
    </source>
</evidence>
<feature type="transmembrane region" description="Helical" evidence="10">
    <location>
        <begin position="318"/>
        <end position="339"/>
    </location>
</feature>
<dbReference type="PROSITE" id="PS50990">
    <property type="entry name" value="PEPTIDASE_C39"/>
    <property type="match status" value="1"/>
</dbReference>
<gene>
    <name evidence="12" type="ORF">VB264_18295</name>
</gene>
<dbReference type="RefSeq" id="WP_323251647.1">
    <property type="nucleotide sequence ID" value="NZ_JAYFUL010000036.1"/>
</dbReference>
<comment type="caution">
    <text evidence="12">The sequence shown here is derived from an EMBL/GenBank/DDBJ whole genome shotgun (WGS) entry which is preliminary data.</text>
</comment>
<feature type="domain" description="Peptidase C39" evidence="11">
    <location>
        <begin position="2"/>
        <end position="123"/>
    </location>
</feature>
<keyword evidence="6" id="KW-0560">Oxidoreductase</keyword>
<feature type="transmembrane region" description="Helical" evidence="10">
    <location>
        <begin position="266"/>
        <end position="284"/>
    </location>
</feature>
<keyword evidence="8" id="KW-1015">Disulfide bond</keyword>
<evidence type="ECO:0000256" key="1">
    <source>
        <dbReference type="ARBA" id="ARBA00004141"/>
    </source>
</evidence>
<dbReference type="InterPro" id="IPR012932">
    <property type="entry name" value="VKOR"/>
</dbReference>
<keyword evidence="4" id="KW-0874">Quinone</keyword>
<evidence type="ECO:0000256" key="3">
    <source>
        <dbReference type="ARBA" id="ARBA00022692"/>
    </source>
</evidence>
<reference evidence="12 13" key="1">
    <citation type="submission" date="2023-12" db="EMBL/GenBank/DDBJ databases">
        <title>Novel species of the genus Arcicella isolated from rivers.</title>
        <authorList>
            <person name="Lu H."/>
        </authorList>
    </citation>
    <scope>NUCLEOTIDE SEQUENCE [LARGE SCALE GENOMIC DNA]</scope>
    <source>
        <strain evidence="12 13">LMG 21963</strain>
    </source>
</reference>
<evidence type="ECO:0000256" key="9">
    <source>
        <dbReference type="ARBA" id="ARBA00023284"/>
    </source>
</evidence>
<comment type="similarity">
    <text evidence="2">Belongs to the VKOR family.</text>
</comment>
<evidence type="ECO:0000313" key="13">
    <source>
        <dbReference type="Proteomes" id="UP001304671"/>
    </source>
</evidence>
<dbReference type="InterPro" id="IPR005074">
    <property type="entry name" value="Peptidase_C39"/>
</dbReference>
<dbReference type="InterPro" id="IPR036249">
    <property type="entry name" value="Thioredoxin-like_sf"/>
</dbReference>
<name>A0ABU5QRQ7_9BACT</name>
<evidence type="ECO:0000256" key="8">
    <source>
        <dbReference type="ARBA" id="ARBA00023157"/>
    </source>
</evidence>
<protein>
    <submittedName>
        <fullName evidence="12">Vitamin K epoxide reductase family protein</fullName>
    </submittedName>
</protein>
<dbReference type="Gene3D" id="1.20.1440.130">
    <property type="entry name" value="VKOR domain"/>
    <property type="match status" value="1"/>
</dbReference>
<comment type="subcellular location">
    <subcellularLocation>
        <location evidence="1">Membrane</location>
        <topology evidence="1">Multi-pass membrane protein</topology>
    </subcellularLocation>
</comment>
<dbReference type="InterPro" id="IPR038354">
    <property type="entry name" value="VKOR_sf"/>
</dbReference>
<evidence type="ECO:0000256" key="10">
    <source>
        <dbReference type="SAM" id="Phobius"/>
    </source>
</evidence>
<evidence type="ECO:0000313" key="12">
    <source>
        <dbReference type="EMBL" id="MEA5259753.1"/>
    </source>
</evidence>
<evidence type="ECO:0000256" key="7">
    <source>
        <dbReference type="ARBA" id="ARBA00023136"/>
    </source>
</evidence>
<dbReference type="Pfam" id="PF07884">
    <property type="entry name" value="VKOR"/>
    <property type="match status" value="1"/>
</dbReference>
<proteinExistence type="inferred from homology"/>
<sequence length="541" mass="61980">MNLNPSEKNAFFALESLLKQAKVNVTSTTLKNKLLQHPDFPTLVSLSDTLADIKVDNLATRISPEQLPEIPTPAIAYFENGAGYVSIHKIGNNSVEWYHDKMGINIESISDFSQKWHGITLLIQPQKNSGEERYAKNRRFEIIENARKPFIIIGLLIILGYLVWSNFLDSSFENSTYLYIFFIEKLAGVIVGTFLIWYSIDNNNSFLRSVCEINSKTNCGSILNSEAAKIFDWLTWSEVGLFYFGGGLLTLLFTNNRNETLQILKWLNVIALPYTIWSIYYQAFVAKEWCVLCLTIQILLWVEFVTLLPISFAFNSHFINGFTDLLICFLAVITMWTFIKKPLQNSQRFEEVYNTLQKIKYNPDFVRGILSKERMLPPIFPEMKVLKIGNQNAENTIILVLSTVCASCGRAFYEAQKLVHNNPHFKCEIIFSTSNQANNIEVKVAGGILSLSNEQMEEATQMWFQNVKQDRQKWEKQFEINTDLESSFHQVTFHLRWLELADVVSAPTIFLNKAEIPSVFGIANIEKLFQIAPNIGFANQQ</sequence>
<keyword evidence="13" id="KW-1185">Reference proteome</keyword>
<evidence type="ECO:0000256" key="5">
    <source>
        <dbReference type="ARBA" id="ARBA00022989"/>
    </source>
</evidence>
<evidence type="ECO:0000256" key="4">
    <source>
        <dbReference type="ARBA" id="ARBA00022719"/>
    </source>
</evidence>
<organism evidence="12 13">
    <name type="scientific">Arcicella aquatica</name>
    <dbReference type="NCBI Taxonomy" id="217141"/>
    <lineage>
        <taxon>Bacteria</taxon>
        <taxon>Pseudomonadati</taxon>
        <taxon>Bacteroidota</taxon>
        <taxon>Cytophagia</taxon>
        <taxon>Cytophagales</taxon>
        <taxon>Flectobacillaceae</taxon>
        <taxon>Arcicella</taxon>
    </lineage>
</organism>
<dbReference type="Pfam" id="PF03412">
    <property type="entry name" value="Peptidase_C39"/>
    <property type="match status" value="1"/>
</dbReference>
<dbReference type="Gene3D" id="3.90.70.10">
    <property type="entry name" value="Cysteine proteinases"/>
    <property type="match status" value="1"/>
</dbReference>
<keyword evidence="7 10" id="KW-0472">Membrane</keyword>
<keyword evidence="3 10" id="KW-0812">Transmembrane</keyword>